<feature type="domain" description="LITAF" evidence="9">
    <location>
        <begin position="108"/>
        <end position="191"/>
    </location>
</feature>
<comment type="caution">
    <text evidence="10">The sequence shown here is derived from an EMBL/GenBank/DDBJ whole genome shotgun (WGS) entry which is preliminary data.</text>
</comment>
<keyword evidence="6" id="KW-0862">Zinc</keyword>
<feature type="compositionally biased region" description="Polar residues" evidence="8">
    <location>
        <begin position="84"/>
        <end position="102"/>
    </location>
</feature>
<sequence>MRIEVKVEFLLSRHRPPAYDHTPFTHQQLSSHPGVQTDSMEKAQQHEGQNGPPQNMAAPPYPGSSVGYGFQGAPQPGMYPPTPLYSTAQPGMYPPTSQFGTAQHTNAPQQVVVLQQQLPRDVPGQMMCPHCQVQVLTETRLTTGLLTWVVCGTLGIFMCWPCCFIPFCVDSCKDVEHHCPNCKNMIHIHKRM</sequence>
<organism evidence="10 11">
    <name type="scientific">Umbra pygmaea</name>
    <name type="common">Eastern mudminnow</name>
    <dbReference type="NCBI Taxonomy" id="75934"/>
    <lineage>
        <taxon>Eukaryota</taxon>
        <taxon>Metazoa</taxon>
        <taxon>Chordata</taxon>
        <taxon>Craniata</taxon>
        <taxon>Vertebrata</taxon>
        <taxon>Euteleostomi</taxon>
        <taxon>Actinopterygii</taxon>
        <taxon>Neopterygii</taxon>
        <taxon>Teleostei</taxon>
        <taxon>Protacanthopterygii</taxon>
        <taxon>Esociformes</taxon>
        <taxon>Umbridae</taxon>
        <taxon>Umbra</taxon>
    </lineage>
</organism>
<feature type="region of interest" description="Disordered" evidence="8">
    <location>
        <begin position="16"/>
        <end position="102"/>
    </location>
</feature>
<dbReference type="GO" id="GO:0031902">
    <property type="term" value="C:late endosome membrane"/>
    <property type="evidence" value="ECO:0007669"/>
    <property type="project" value="UniProtKB-SubCell"/>
</dbReference>
<gene>
    <name evidence="10" type="ORF">UPYG_G00059530</name>
</gene>
<evidence type="ECO:0000256" key="2">
    <source>
        <dbReference type="ARBA" id="ARBA00004414"/>
    </source>
</evidence>
<accession>A0ABD0X907</accession>
<dbReference type="Pfam" id="PF10601">
    <property type="entry name" value="zf-LITAF-like"/>
    <property type="match status" value="1"/>
</dbReference>
<dbReference type="EMBL" id="JAGEUA010000002">
    <property type="protein sequence ID" value="KAL1005468.1"/>
    <property type="molecule type" value="Genomic_DNA"/>
</dbReference>
<dbReference type="GO" id="GO:0046872">
    <property type="term" value="F:metal ion binding"/>
    <property type="evidence" value="ECO:0007669"/>
    <property type="project" value="UniProtKB-KW"/>
</dbReference>
<name>A0ABD0X907_UMBPY</name>
<comment type="subcellular location">
    <subcellularLocation>
        <location evidence="1">Endosome membrane</location>
        <topology evidence="1">Peripheral membrane protein</topology>
        <orientation evidence="1">Cytoplasmic side</orientation>
    </subcellularLocation>
    <subcellularLocation>
        <location evidence="2">Late endosome membrane</location>
    </subcellularLocation>
    <subcellularLocation>
        <location evidence="3">Lysosome membrane</location>
        <topology evidence="3">Peripheral membrane protein</topology>
        <orientation evidence="3">Cytoplasmic side</orientation>
    </subcellularLocation>
</comment>
<evidence type="ECO:0000313" key="11">
    <source>
        <dbReference type="Proteomes" id="UP001557470"/>
    </source>
</evidence>
<evidence type="ECO:0000256" key="7">
    <source>
        <dbReference type="ARBA" id="ARBA00023136"/>
    </source>
</evidence>
<dbReference type="GO" id="GO:0005765">
    <property type="term" value="C:lysosomal membrane"/>
    <property type="evidence" value="ECO:0007669"/>
    <property type="project" value="UniProtKB-SubCell"/>
</dbReference>
<dbReference type="PROSITE" id="PS51837">
    <property type="entry name" value="LITAF"/>
    <property type="match status" value="1"/>
</dbReference>
<protein>
    <recommendedName>
        <fullName evidence="9">LITAF domain-containing protein</fullName>
    </recommendedName>
</protein>
<dbReference type="InterPro" id="IPR006629">
    <property type="entry name" value="LITAF"/>
</dbReference>
<dbReference type="PANTHER" id="PTHR23292:SF48">
    <property type="entry name" value="LIPOPOLYSACCHARIDE-INDUCED TUMOR NECROSIS FACTOR-ALPHA FACTOR HOMOLOG-RELATED"/>
    <property type="match status" value="1"/>
</dbReference>
<reference evidence="10 11" key="1">
    <citation type="submission" date="2024-06" db="EMBL/GenBank/DDBJ databases">
        <authorList>
            <person name="Pan Q."/>
            <person name="Wen M."/>
            <person name="Jouanno E."/>
            <person name="Zahm M."/>
            <person name="Klopp C."/>
            <person name="Cabau C."/>
            <person name="Louis A."/>
            <person name="Berthelot C."/>
            <person name="Parey E."/>
            <person name="Roest Crollius H."/>
            <person name="Montfort J."/>
            <person name="Robinson-Rechavi M."/>
            <person name="Bouchez O."/>
            <person name="Lampietro C."/>
            <person name="Lopez Roques C."/>
            <person name="Donnadieu C."/>
            <person name="Postlethwait J."/>
            <person name="Bobe J."/>
            <person name="Verreycken H."/>
            <person name="Guiguen Y."/>
        </authorList>
    </citation>
    <scope>NUCLEOTIDE SEQUENCE [LARGE SCALE GENOMIC DNA]</scope>
    <source>
        <strain evidence="10">Up_M1</strain>
        <tissue evidence="10">Testis</tissue>
    </source>
</reference>
<evidence type="ECO:0000259" key="9">
    <source>
        <dbReference type="PROSITE" id="PS51837"/>
    </source>
</evidence>
<dbReference type="InterPro" id="IPR037519">
    <property type="entry name" value="LITAF_fam"/>
</dbReference>
<evidence type="ECO:0000256" key="6">
    <source>
        <dbReference type="ARBA" id="ARBA00022833"/>
    </source>
</evidence>
<proteinExistence type="inferred from homology"/>
<dbReference type="PANTHER" id="PTHR23292">
    <property type="entry name" value="LIPOPOLYSACCHARIDE-INDUCED TUMOR NECROSIS FACTOR-ALPHA FACTOR"/>
    <property type="match status" value="1"/>
</dbReference>
<keyword evidence="11" id="KW-1185">Reference proteome</keyword>
<dbReference type="AlphaFoldDB" id="A0ABD0X907"/>
<dbReference type="SMART" id="SM00714">
    <property type="entry name" value="LITAF"/>
    <property type="match status" value="1"/>
</dbReference>
<evidence type="ECO:0000256" key="4">
    <source>
        <dbReference type="ARBA" id="ARBA00005975"/>
    </source>
</evidence>
<evidence type="ECO:0000256" key="5">
    <source>
        <dbReference type="ARBA" id="ARBA00022723"/>
    </source>
</evidence>
<evidence type="ECO:0000256" key="1">
    <source>
        <dbReference type="ARBA" id="ARBA00004125"/>
    </source>
</evidence>
<evidence type="ECO:0000256" key="8">
    <source>
        <dbReference type="SAM" id="MobiDB-lite"/>
    </source>
</evidence>
<dbReference type="Proteomes" id="UP001557470">
    <property type="component" value="Unassembled WGS sequence"/>
</dbReference>
<evidence type="ECO:0000256" key="3">
    <source>
        <dbReference type="ARBA" id="ARBA00004630"/>
    </source>
</evidence>
<comment type="similarity">
    <text evidence="4">Belongs to the CDIP1/LITAF family.</text>
</comment>
<keyword evidence="5" id="KW-0479">Metal-binding</keyword>
<keyword evidence="7" id="KW-0472">Membrane</keyword>
<evidence type="ECO:0000313" key="10">
    <source>
        <dbReference type="EMBL" id="KAL1005468.1"/>
    </source>
</evidence>
<feature type="compositionally biased region" description="Polar residues" evidence="8">
    <location>
        <begin position="24"/>
        <end position="38"/>
    </location>
</feature>